<keyword evidence="8" id="KW-0223">Dioxygenase</keyword>
<dbReference type="InterPro" id="IPR042098">
    <property type="entry name" value="TauD-like_sf"/>
</dbReference>
<dbReference type="PANTHER" id="PTHR10696">
    <property type="entry name" value="GAMMA-BUTYROBETAINE HYDROXYLASE-RELATED"/>
    <property type="match status" value="1"/>
</dbReference>
<dbReference type="RefSeq" id="WP_246094750.1">
    <property type="nucleotide sequence ID" value="NZ_CP133762.1"/>
</dbReference>
<evidence type="ECO:0000313" key="8">
    <source>
        <dbReference type="EMBL" id="WMX43706.1"/>
    </source>
</evidence>
<evidence type="ECO:0000259" key="7">
    <source>
        <dbReference type="Pfam" id="PF02668"/>
    </source>
</evidence>
<dbReference type="Proteomes" id="UP001250858">
    <property type="component" value="Chromosome"/>
</dbReference>
<evidence type="ECO:0000256" key="4">
    <source>
        <dbReference type="ARBA" id="ARBA00023002"/>
    </source>
</evidence>
<comment type="similarity">
    <text evidence="2">Belongs to the clavaminate synthase family.</text>
</comment>
<proteinExistence type="inferred from homology"/>
<keyword evidence="9" id="KW-1185">Reference proteome</keyword>
<dbReference type="GO" id="GO:0051213">
    <property type="term" value="F:dioxygenase activity"/>
    <property type="evidence" value="ECO:0007669"/>
    <property type="project" value="UniProtKB-KW"/>
</dbReference>
<dbReference type="PIRSF" id="PIRSF019543">
    <property type="entry name" value="Clavaminate_syn"/>
    <property type="match status" value="1"/>
</dbReference>
<name>A0ABY9RNE6_9ACTN</name>
<accession>A0ABY9RNE6</accession>
<evidence type="ECO:0000313" key="9">
    <source>
        <dbReference type="Proteomes" id="UP001250858"/>
    </source>
</evidence>
<evidence type="ECO:0000256" key="2">
    <source>
        <dbReference type="ARBA" id="ARBA00008425"/>
    </source>
</evidence>
<sequence>MHPNTPTQVGYELSAAEARVMWDLAERAATRRPEHATGLDHGDLLLDMPAEMRSRLLDFATGTSREGFFLLRGLPVGELPTTPLDHGPGALPEQHGTAGLLTLVADLLGTLVGYEDEKNGALIHEVHPVPGEEARIENSGSVAFDFHTENVHHPLRPDFLGLLCLRQDHEGTAATRVASVREAYGRLSDHHREILSRPVFRSAYPTSFSRNLAGPRPSSGLHPVLFGAEPYVFMRFNSHTTTSDDPRATEALRALTEALEETCNEVLLTPGDLVVVDNHIAAHGRSAFTPRFDGDDRWLRRCYSLRSVPRWAESMMPRPRVLPALSKITGVL</sequence>
<feature type="domain" description="TauD/TfdA-like" evidence="7">
    <location>
        <begin position="67"/>
        <end position="303"/>
    </location>
</feature>
<dbReference type="Gene3D" id="3.60.130.10">
    <property type="entry name" value="Clavaminate synthase-like"/>
    <property type="match status" value="1"/>
</dbReference>
<reference evidence="8 9" key="1">
    <citation type="submission" date="2023-09" db="EMBL/GenBank/DDBJ databases">
        <title>Complete genome of Streptomyces roseicoloratus T14.</title>
        <authorList>
            <person name="Bashizi T."/>
            <person name="Kim M.-J."/>
            <person name="Lee G."/>
            <person name="Tagele S.B."/>
            <person name="Shin J.-H."/>
        </authorList>
    </citation>
    <scope>NUCLEOTIDE SEQUENCE [LARGE SCALE GENOMIC DNA]</scope>
    <source>
        <strain evidence="8 9">T14</strain>
    </source>
</reference>
<keyword evidence="5" id="KW-0408">Iron</keyword>
<evidence type="ECO:0000256" key="3">
    <source>
        <dbReference type="ARBA" id="ARBA00022723"/>
    </source>
</evidence>
<dbReference type="PANTHER" id="PTHR10696:SF56">
    <property type="entry name" value="TAUD_TFDA-LIKE DOMAIN-CONTAINING PROTEIN"/>
    <property type="match status" value="1"/>
</dbReference>
<dbReference type="SUPFAM" id="SSF51197">
    <property type="entry name" value="Clavaminate synthase-like"/>
    <property type="match status" value="1"/>
</dbReference>
<dbReference type="InterPro" id="IPR014503">
    <property type="entry name" value="Clavaminate_syn-like"/>
</dbReference>
<dbReference type="InterPro" id="IPR003819">
    <property type="entry name" value="TauD/TfdA-like"/>
</dbReference>
<protein>
    <submittedName>
        <fullName evidence="8">TauD/TfdA family dioxygenase</fullName>
    </submittedName>
</protein>
<evidence type="ECO:0000256" key="6">
    <source>
        <dbReference type="ARBA" id="ARBA00023194"/>
    </source>
</evidence>
<keyword evidence="4" id="KW-0560">Oxidoreductase</keyword>
<evidence type="ECO:0000256" key="5">
    <source>
        <dbReference type="ARBA" id="ARBA00023004"/>
    </source>
</evidence>
<dbReference type="EMBL" id="CP133762">
    <property type="protein sequence ID" value="WMX43706.1"/>
    <property type="molecule type" value="Genomic_DNA"/>
</dbReference>
<comment type="cofactor">
    <cofactor evidence="1">
        <name>Fe(2+)</name>
        <dbReference type="ChEBI" id="CHEBI:29033"/>
    </cofactor>
</comment>
<dbReference type="InterPro" id="IPR050411">
    <property type="entry name" value="AlphaKG_dependent_hydroxylases"/>
</dbReference>
<dbReference type="Pfam" id="PF02668">
    <property type="entry name" value="TauD"/>
    <property type="match status" value="1"/>
</dbReference>
<keyword evidence="3" id="KW-0479">Metal-binding</keyword>
<keyword evidence="6" id="KW-0045">Antibiotic biosynthesis</keyword>
<organism evidence="8 9">
    <name type="scientific">Streptomyces roseicoloratus</name>
    <dbReference type="NCBI Taxonomy" id="2508722"/>
    <lineage>
        <taxon>Bacteria</taxon>
        <taxon>Bacillati</taxon>
        <taxon>Actinomycetota</taxon>
        <taxon>Actinomycetes</taxon>
        <taxon>Kitasatosporales</taxon>
        <taxon>Streptomycetaceae</taxon>
        <taxon>Streptomyces</taxon>
    </lineage>
</organism>
<evidence type="ECO:0000256" key="1">
    <source>
        <dbReference type="ARBA" id="ARBA00001954"/>
    </source>
</evidence>
<gene>
    <name evidence="8" type="ORF">RGF97_00815</name>
</gene>